<comment type="caution">
    <text evidence="5">The sequence shown here is derived from an EMBL/GenBank/DDBJ whole genome shotgun (WGS) entry which is preliminary data.</text>
</comment>
<protein>
    <recommendedName>
        <fullName evidence="4">SH2 domain-containing protein</fullName>
    </recommendedName>
</protein>
<dbReference type="InterPro" id="IPR000980">
    <property type="entry name" value="SH2"/>
</dbReference>
<organism evidence="5 6">
    <name type="scientific">Ranitomeya imitator</name>
    <name type="common">mimic poison frog</name>
    <dbReference type="NCBI Taxonomy" id="111125"/>
    <lineage>
        <taxon>Eukaryota</taxon>
        <taxon>Metazoa</taxon>
        <taxon>Chordata</taxon>
        <taxon>Craniata</taxon>
        <taxon>Vertebrata</taxon>
        <taxon>Euteleostomi</taxon>
        <taxon>Amphibia</taxon>
        <taxon>Batrachia</taxon>
        <taxon>Anura</taxon>
        <taxon>Neobatrachia</taxon>
        <taxon>Hyloidea</taxon>
        <taxon>Dendrobatidae</taxon>
        <taxon>Dendrobatinae</taxon>
        <taxon>Ranitomeya</taxon>
    </lineage>
</organism>
<evidence type="ECO:0000313" key="6">
    <source>
        <dbReference type="Proteomes" id="UP001176940"/>
    </source>
</evidence>
<accession>A0ABN9M1N0</accession>
<feature type="compositionally biased region" description="Polar residues" evidence="3">
    <location>
        <begin position="95"/>
        <end position="106"/>
    </location>
</feature>
<reference evidence="5" key="1">
    <citation type="submission" date="2023-07" db="EMBL/GenBank/DDBJ databases">
        <authorList>
            <person name="Stuckert A."/>
        </authorList>
    </citation>
    <scope>NUCLEOTIDE SEQUENCE</scope>
</reference>
<evidence type="ECO:0000256" key="3">
    <source>
        <dbReference type="SAM" id="MobiDB-lite"/>
    </source>
</evidence>
<dbReference type="PANTHER" id="PTHR14388:SF9">
    <property type="entry name" value="SH2 DOMAIN-CONTAINING PROTEIN 2A"/>
    <property type="match status" value="1"/>
</dbReference>
<gene>
    <name evidence="5" type="ORF">RIMI_LOCUS14667909</name>
</gene>
<feature type="region of interest" description="Disordered" evidence="3">
    <location>
        <begin position="71"/>
        <end position="110"/>
    </location>
</feature>
<feature type="region of interest" description="Disordered" evidence="3">
    <location>
        <begin position="238"/>
        <end position="279"/>
    </location>
</feature>
<feature type="compositionally biased region" description="Basic and acidic residues" evidence="3">
    <location>
        <begin position="258"/>
        <end position="279"/>
    </location>
</feature>
<name>A0ABN9M1N0_9NEOB</name>
<dbReference type="PROSITE" id="PS50001">
    <property type="entry name" value="SH2"/>
    <property type="match status" value="1"/>
</dbReference>
<evidence type="ECO:0000256" key="2">
    <source>
        <dbReference type="PROSITE-ProRule" id="PRU00191"/>
    </source>
</evidence>
<keyword evidence="6" id="KW-1185">Reference proteome</keyword>
<dbReference type="InterPro" id="IPR036860">
    <property type="entry name" value="SH2_dom_sf"/>
</dbReference>
<keyword evidence="1 2" id="KW-0727">SH2 domain</keyword>
<dbReference type="Pfam" id="PF00017">
    <property type="entry name" value="SH2"/>
    <property type="match status" value="1"/>
</dbReference>
<dbReference type="SUPFAM" id="SSF55550">
    <property type="entry name" value="SH2 domain"/>
    <property type="match status" value="1"/>
</dbReference>
<feature type="region of interest" description="Disordered" evidence="3">
    <location>
        <begin position="441"/>
        <end position="474"/>
    </location>
</feature>
<proteinExistence type="predicted"/>
<dbReference type="Proteomes" id="UP001176940">
    <property type="component" value="Unassembled WGS sequence"/>
</dbReference>
<dbReference type="EMBL" id="CAUEEQ010038234">
    <property type="protein sequence ID" value="CAJ0954301.1"/>
    <property type="molecule type" value="Genomic_DNA"/>
</dbReference>
<feature type="domain" description="SH2" evidence="4">
    <location>
        <begin position="140"/>
        <end position="231"/>
    </location>
</feature>
<sequence length="500" mass="55667">MSPLCSALRPALTVSAGKLTAGDVTDIGISPATTRLTNDHGQVVSLVVIVDFPTIFFSTFKPIPENKDVASSHPACREEASLPTESVAEAKSKNIEPSPTISVSKQPSKKPKATLKDQTYQWFERTQRKKLLKSGQFADWFHGFITRSQAEEILQDKPLGCFLIRFCESQIGFVLSYRGAERCRHFKLNQLEDERYVIEGEETFHPSLDCLINYYCKFPVEPYKEMLTTACPTNSFRHKVSGPSQHNPQDGQMYSRISKQDSDPVNRLPTSEKERNKVICEEKTPVEYASPSTVRKVPVFHRKAPVPSPQNRDPPFASAPVRQPSGDDGSDVEGSRSVIPPYDPSGEVNTYTESDFCDQPRVESGSNVNEFIAFYAVGRGSCKDNLENVYSEVDVNTITSCKPRAAVNRHAGLSTLPHPPTKPVKQKTTAFHSSFRFYKPSAAPQEDARSGHFSRSKIKPQLDDPMYGRGQGLSGVDENIYEKIPENCVPTSKNPGRKAR</sequence>
<feature type="region of interest" description="Disordered" evidence="3">
    <location>
        <begin position="303"/>
        <end position="353"/>
    </location>
</feature>
<evidence type="ECO:0000313" key="5">
    <source>
        <dbReference type="EMBL" id="CAJ0954301.1"/>
    </source>
</evidence>
<feature type="compositionally biased region" description="Polar residues" evidence="3">
    <location>
        <begin position="242"/>
        <end position="257"/>
    </location>
</feature>
<dbReference type="PANTHER" id="PTHR14388">
    <property type="entry name" value="T CELL-SPECIFIC ADAPTER PROTEIN TSAD"/>
    <property type="match status" value="1"/>
</dbReference>
<evidence type="ECO:0000259" key="4">
    <source>
        <dbReference type="PROSITE" id="PS50001"/>
    </source>
</evidence>
<dbReference type="Gene3D" id="3.30.505.10">
    <property type="entry name" value="SH2 domain"/>
    <property type="match status" value="1"/>
</dbReference>
<evidence type="ECO:0000256" key="1">
    <source>
        <dbReference type="ARBA" id="ARBA00022999"/>
    </source>
</evidence>
<feature type="compositionally biased region" description="Basic and acidic residues" evidence="3">
    <location>
        <begin position="71"/>
        <end position="80"/>
    </location>
</feature>
<dbReference type="SMART" id="SM00252">
    <property type="entry name" value="SH2"/>
    <property type="match status" value="1"/>
</dbReference>